<dbReference type="SUPFAM" id="SSF50475">
    <property type="entry name" value="FMN-binding split barrel"/>
    <property type="match status" value="1"/>
</dbReference>
<dbReference type="RefSeq" id="WP_165960504.1">
    <property type="nucleotide sequence ID" value="NZ_SLWS01000004.1"/>
</dbReference>
<dbReference type="PANTHER" id="PTHR35802">
    <property type="entry name" value="PROTEASE SYNTHASE AND SPORULATION PROTEIN PAI 2"/>
    <property type="match status" value="1"/>
</dbReference>
<dbReference type="AlphaFoldDB" id="A0A4R2JQS9"/>
<dbReference type="PANTHER" id="PTHR35802:SF1">
    <property type="entry name" value="PROTEASE SYNTHASE AND SPORULATION PROTEIN PAI 2"/>
    <property type="match status" value="1"/>
</dbReference>
<dbReference type="Proteomes" id="UP000295680">
    <property type="component" value="Unassembled WGS sequence"/>
</dbReference>
<dbReference type="InterPro" id="IPR007396">
    <property type="entry name" value="TR_PAI2-type"/>
</dbReference>
<proteinExistence type="predicted"/>
<evidence type="ECO:0000313" key="2">
    <source>
        <dbReference type="Proteomes" id="UP000295680"/>
    </source>
</evidence>
<evidence type="ECO:0000313" key="1">
    <source>
        <dbReference type="EMBL" id="TCO59556.1"/>
    </source>
</evidence>
<dbReference type="Pfam" id="PF04299">
    <property type="entry name" value="FMN_bind_2"/>
    <property type="match status" value="1"/>
</dbReference>
<dbReference type="PIRSF" id="PIRSF010372">
    <property type="entry name" value="PaiB"/>
    <property type="match status" value="1"/>
</dbReference>
<comment type="caution">
    <text evidence="1">The sequence shown here is derived from an EMBL/GenBank/DDBJ whole genome shotgun (WGS) entry which is preliminary data.</text>
</comment>
<keyword evidence="2" id="KW-1185">Reference proteome</keyword>
<name>A0A4R2JQS9_9PSEU</name>
<sequence>MNTYLTERYATRDPDRILAFVAEFPFATLIPQGEVRGALPSLPVLLDVRAGSRIVFYGHLDRENPFAVRLDRSRVTALFQGPNGYISPRDYVSRQFPTWNYAVAQVTGVCRLVDEPDRKLAYMIRMVEDLERHNGSDYRLDGSDNRVRRQIDLVTFFQLEVDSVHGTFKFAQEKTVEDRVRARDRLIDKLHSGQSRAIPVLADLDPGERP</sequence>
<dbReference type="InterPro" id="IPR012349">
    <property type="entry name" value="Split_barrel_FMN-bd"/>
</dbReference>
<reference evidence="1 2" key="1">
    <citation type="submission" date="2019-03" db="EMBL/GenBank/DDBJ databases">
        <title>Genomic Encyclopedia of Type Strains, Phase IV (KMG-IV): sequencing the most valuable type-strain genomes for metagenomic binning, comparative biology and taxonomic classification.</title>
        <authorList>
            <person name="Goeker M."/>
        </authorList>
    </citation>
    <scope>NUCLEOTIDE SEQUENCE [LARGE SCALE GENOMIC DNA]</scope>
    <source>
        <strain evidence="1 2">DSM 45934</strain>
    </source>
</reference>
<organism evidence="1 2">
    <name type="scientific">Actinocrispum wychmicini</name>
    <dbReference type="NCBI Taxonomy" id="1213861"/>
    <lineage>
        <taxon>Bacteria</taxon>
        <taxon>Bacillati</taxon>
        <taxon>Actinomycetota</taxon>
        <taxon>Actinomycetes</taxon>
        <taxon>Pseudonocardiales</taxon>
        <taxon>Pseudonocardiaceae</taxon>
        <taxon>Actinocrispum</taxon>
    </lineage>
</organism>
<accession>A0A4R2JQS9</accession>
<gene>
    <name evidence="1" type="ORF">EV192_104399</name>
</gene>
<protein>
    <submittedName>
        <fullName evidence="1">PaiB family negative transcriptional regulator</fullName>
    </submittedName>
</protein>
<dbReference type="Gene3D" id="2.30.110.10">
    <property type="entry name" value="Electron Transport, Fmn-binding Protein, Chain A"/>
    <property type="match status" value="1"/>
</dbReference>
<dbReference type="EMBL" id="SLWS01000004">
    <property type="protein sequence ID" value="TCO59556.1"/>
    <property type="molecule type" value="Genomic_DNA"/>
</dbReference>